<sequence>MGFNFGRETGGSLYASKEQLVAREREKQHKLALKTNRLRKRREREEEIKLLQRKERKEKTQAMKE</sequence>
<comment type="caution">
    <text evidence="1">The sequence shown here is derived from an EMBL/GenBank/DDBJ whole genome shotgun (WGS) entry which is preliminary data.</text>
</comment>
<dbReference type="EMBL" id="LAZR01068163">
    <property type="protein sequence ID" value="KKK50155.1"/>
    <property type="molecule type" value="Genomic_DNA"/>
</dbReference>
<reference evidence="1" key="1">
    <citation type="journal article" date="2015" name="Nature">
        <title>Complex archaea that bridge the gap between prokaryotes and eukaryotes.</title>
        <authorList>
            <person name="Spang A."/>
            <person name="Saw J.H."/>
            <person name="Jorgensen S.L."/>
            <person name="Zaremba-Niedzwiedzka K."/>
            <person name="Martijn J."/>
            <person name="Lind A.E."/>
            <person name="van Eijk R."/>
            <person name="Schleper C."/>
            <person name="Guy L."/>
            <person name="Ettema T.J."/>
        </authorList>
    </citation>
    <scope>NUCLEOTIDE SEQUENCE</scope>
</reference>
<gene>
    <name evidence="1" type="ORF">LCGC14_3127850</name>
</gene>
<proteinExistence type="predicted"/>
<organism evidence="1">
    <name type="scientific">marine sediment metagenome</name>
    <dbReference type="NCBI Taxonomy" id="412755"/>
    <lineage>
        <taxon>unclassified sequences</taxon>
        <taxon>metagenomes</taxon>
        <taxon>ecological metagenomes</taxon>
    </lineage>
</organism>
<feature type="non-terminal residue" evidence="1">
    <location>
        <position position="65"/>
    </location>
</feature>
<protein>
    <submittedName>
        <fullName evidence="1">Uncharacterized protein</fullName>
    </submittedName>
</protein>
<name>A0A0F8WPC5_9ZZZZ</name>
<accession>A0A0F8WPC5</accession>
<evidence type="ECO:0000313" key="1">
    <source>
        <dbReference type="EMBL" id="KKK50155.1"/>
    </source>
</evidence>
<dbReference type="AlphaFoldDB" id="A0A0F8WPC5"/>